<dbReference type="PRINTS" id="PR00035">
    <property type="entry name" value="HTHGNTR"/>
</dbReference>
<dbReference type="InterPro" id="IPR011711">
    <property type="entry name" value="GntR_C"/>
</dbReference>
<dbReference type="PANTHER" id="PTHR43537">
    <property type="entry name" value="TRANSCRIPTIONAL REGULATOR, GNTR FAMILY"/>
    <property type="match status" value="1"/>
</dbReference>
<dbReference type="Pfam" id="PF00392">
    <property type="entry name" value="GntR"/>
    <property type="match status" value="1"/>
</dbReference>
<gene>
    <name evidence="5" type="ORF">SAMN02745910_05053</name>
</gene>
<evidence type="ECO:0000256" key="2">
    <source>
        <dbReference type="ARBA" id="ARBA00023125"/>
    </source>
</evidence>
<proteinExistence type="predicted"/>
<dbReference type="Proteomes" id="UP000182762">
    <property type="component" value="Unassembled WGS sequence"/>
</dbReference>
<dbReference type="SUPFAM" id="SSF48008">
    <property type="entry name" value="GntR ligand-binding domain-like"/>
    <property type="match status" value="1"/>
</dbReference>
<dbReference type="SUPFAM" id="SSF46785">
    <property type="entry name" value="Winged helix' DNA-binding domain"/>
    <property type="match status" value="1"/>
</dbReference>
<organism evidence="5 6">
    <name type="scientific">Priestia endophytica DSM 13796</name>
    <dbReference type="NCBI Taxonomy" id="1121089"/>
    <lineage>
        <taxon>Bacteria</taxon>
        <taxon>Bacillati</taxon>
        <taxon>Bacillota</taxon>
        <taxon>Bacilli</taxon>
        <taxon>Bacillales</taxon>
        <taxon>Bacillaceae</taxon>
        <taxon>Priestia</taxon>
    </lineage>
</organism>
<dbReference type="PANTHER" id="PTHR43537:SF5">
    <property type="entry name" value="UXU OPERON TRANSCRIPTIONAL REGULATOR"/>
    <property type="match status" value="1"/>
</dbReference>
<name>A0A1I6C5S2_9BACI</name>
<feature type="domain" description="HTH gntR-type" evidence="4">
    <location>
        <begin position="35"/>
        <end position="103"/>
    </location>
</feature>
<dbReference type="Gene3D" id="1.20.120.530">
    <property type="entry name" value="GntR ligand-binding domain-like"/>
    <property type="match status" value="1"/>
</dbReference>
<dbReference type="EMBL" id="FOXX01000026">
    <property type="protein sequence ID" value="SFQ88484.1"/>
    <property type="molecule type" value="Genomic_DNA"/>
</dbReference>
<accession>A0A1I6C5S2</accession>
<dbReference type="InterPro" id="IPR000524">
    <property type="entry name" value="Tscrpt_reg_HTH_GntR"/>
</dbReference>
<reference evidence="5 6" key="1">
    <citation type="submission" date="2016-10" db="EMBL/GenBank/DDBJ databases">
        <authorList>
            <person name="Varghese N."/>
            <person name="Submissions S."/>
        </authorList>
    </citation>
    <scope>NUCLEOTIDE SEQUENCE [LARGE SCALE GENOMIC DNA]</scope>
    <source>
        <strain evidence="5 6">DSM 13796</strain>
    </source>
</reference>
<keyword evidence="6" id="KW-1185">Reference proteome</keyword>
<dbReference type="InterPro" id="IPR036388">
    <property type="entry name" value="WH-like_DNA-bd_sf"/>
</dbReference>
<dbReference type="InterPro" id="IPR008920">
    <property type="entry name" value="TF_FadR/GntR_C"/>
</dbReference>
<dbReference type="InterPro" id="IPR036390">
    <property type="entry name" value="WH_DNA-bd_sf"/>
</dbReference>
<keyword evidence="3" id="KW-0804">Transcription</keyword>
<sequence>MPFKTEKYIIKLRFDNDESIVREVIFISFNPVSNKKLYIQIYDQILSQIELGTFKIGDKLPSERELCANFGVSRAPVRQALSALEMNGIIYSRQGEGVFVKNTKVTTGTSQSSSLLENVSPEDIVEARMTIEPLIVKLAAMRATAEDIEDLRKTIDMMEEETKQGIYVPETDEKLHKGIAKASHNDLFITFMADISNAMKKQEMWQFIRDRTVTRPDYREVNFKEHKMLIEAIENHDEKKAVEVMTSHMKNLFERYWKV</sequence>
<dbReference type="SMART" id="SM00345">
    <property type="entry name" value="HTH_GNTR"/>
    <property type="match status" value="1"/>
</dbReference>
<keyword evidence="1" id="KW-0805">Transcription regulation</keyword>
<comment type="caution">
    <text evidence="5">The sequence shown here is derived from an EMBL/GenBank/DDBJ whole genome shotgun (WGS) entry which is preliminary data.</text>
</comment>
<dbReference type="SMART" id="SM00895">
    <property type="entry name" value="FCD"/>
    <property type="match status" value="1"/>
</dbReference>
<dbReference type="Pfam" id="PF07729">
    <property type="entry name" value="FCD"/>
    <property type="match status" value="1"/>
</dbReference>
<evidence type="ECO:0000313" key="5">
    <source>
        <dbReference type="EMBL" id="SFQ88484.1"/>
    </source>
</evidence>
<dbReference type="CDD" id="cd07377">
    <property type="entry name" value="WHTH_GntR"/>
    <property type="match status" value="1"/>
</dbReference>
<evidence type="ECO:0000313" key="6">
    <source>
        <dbReference type="Proteomes" id="UP000182762"/>
    </source>
</evidence>
<keyword evidence="2" id="KW-0238">DNA-binding</keyword>
<evidence type="ECO:0000256" key="1">
    <source>
        <dbReference type="ARBA" id="ARBA00023015"/>
    </source>
</evidence>
<dbReference type="Gene3D" id="1.10.10.10">
    <property type="entry name" value="Winged helix-like DNA-binding domain superfamily/Winged helix DNA-binding domain"/>
    <property type="match status" value="1"/>
</dbReference>
<evidence type="ECO:0000256" key="3">
    <source>
        <dbReference type="ARBA" id="ARBA00023163"/>
    </source>
</evidence>
<evidence type="ECO:0000259" key="4">
    <source>
        <dbReference type="PROSITE" id="PS50949"/>
    </source>
</evidence>
<protein>
    <submittedName>
        <fullName evidence="5">Transcriptional regulator, GntR family</fullName>
    </submittedName>
</protein>
<dbReference type="PROSITE" id="PS50949">
    <property type="entry name" value="HTH_GNTR"/>
    <property type="match status" value="1"/>
</dbReference>